<dbReference type="CDD" id="cd00303">
    <property type="entry name" value="retropepsin_like"/>
    <property type="match status" value="1"/>
</dbReference>
<sequence length="163" mass="17390">MSVVSRALRHVRKQDVVTTVGRGRVQVAGPNTSLSCDSKSDRQERSGSVGAEHPADPAMSTGFAGLLTKIAPNTQSLCVTPPSDELSLITFKIEVTSGISLRALVDCGASNSLIRRHSLVNGTLNYVKREFPPTRMTVCLATGASVTVNKRAVGIHYTIEGRQ</sequence>
<gene>
    <name evidence="2" type="ORF">PM001_LOCUS11413</name>
</gene>
<proteinExistence type="predicted"/>
<evidence type="ECO:0008006" key="4">
    <source>
        <dbReference type="Google" id="ProtNLM"/>
    </source>
</evidence>
<dbReference type="Proteomes" id="UP001162060">
    <property type="component" value="Unassembled WGS sequence"/>
</dbReference>
<evidence type="ECO:0000256" key="1">
    <source>
        <dbReference type="SAM" id="MobiDB-lite"/>
    </source>
</evidence>
<organism evidence="2 3">
    <name type="scientific">Peronospora matthiolae</name>
    <dbReference type="NCBI Taxonomy" id="2874970"/>
    <lineage>
        <taxon>Eukaryota</taxon>
        <taxon>Sar</taxon>
        <taxon>Stramenopiles</taxon>
        <taxon>Oomycota</taxon>
        <taxon>Peronosporomycetes</taxon>
        <taxon>Peronosporales</taxon>
        <taxon>Peronosporaceae</taxon>
        <taxon>Peronospora</taxon>
    </lineage>
</organism>
<accession>A0AAV1TZ12</accession>
<evidence type="ECO:0000313" key="2">
    <source>
        <dbReference type="EMBL" id="CAK7926263.1"/>
    </source>
</evidence>
<evidence type="ECO:0000313" key="3">
    <source>
        <dbReference type="Proteomes" id="UP001162060"/>
    </source>
</evidence>
<feature type="region of interest" description="Disordered" evidence="1">
    <location>
        <begin position="28"/>
        <end position="57"/>
    </location>
</feature>
<reference evidence="2" key="1">
    <citation type="submission" date="2024-01" db="EMBL/GenBank/DDBJ databases">
        <authorList>
            <person name="Webb A."/>
        </authorList>
    </citation>
    <scope>NUCLEOTIDE SEQUENCE</scope>
    <source>
        <strain evidence="2">Pm1</strain>
    </source>
</reference>
<protein>
    <recommendedName>
        <fullName evidence="4">Peptidase A2 domain-containing protein</fullName>
    </recommendedName>
</protein>
<dbReference type="EMBL" id="CAKLBY020000097">
    <property type="protein sequence ID" value="CAK7926263.1"/>
    <property type="molecule type" value="Genomic_DNA"/>
</dbReference>
<comment type="caution">
    <text evidence="2">The sequence shown here is derived from an EMBL/GenBank/DDBJ whole genome shotgun (WGS) entry which is preliminary data.</text>
</comment>
<dbReference type="AlphaFoldDB" id="A0AAV1TZ12"/>
<name>A0AAV1TZ12_9STRA</name>